<dbReference type="EMBL" id="CP118615">
    <property type="protein sequence ID" value="WDZ83544.1"/>
    <property type="molecule type" value="Genomic_DNA"/>
</dbReference>
<gene>
    <name evidence="2" type="ORF">PVK37_24225</name>
</gene>
<feature type="signal peptide" evidence="1">
    <location>
        <begin position="1"/>
        <end position="27"/>
    </location>
</feature>
<reference evidence="2 3" key="1">
    <citation type="submission" date="2023-02" db="EMBL/GenBank/DDBJ databases">
        <authorList>
            <person name="Mo P."/>
        </authorList>
    </citation>
    <scope>NUCLEOTIDE SEQUENCE [LARGE SCALE GENOMIC DNA]</scope>
    <source>
        <strain evidence="2 3">HUAS 3</strain>
    </source>
</reference>
<sequence>MRRRINAALIACGALVGGLVGVAPAQAADTAQVSQTAEARQLFQAASVSQTVKKIPFSPSARSKPVQISSLNCSAGTFNYDGYQWYFNIACSPISPTTVWLAYITCNNQNTYTSNLLYSYWNVSVYCPPGTIPVEAGVAWA</sequence>
<name>A0ABY7ZNS1_9ACTN</name>
<dbReference type="Proteomes" id="UP001219605">
    <property type="component" value="Chromosome"/>
</dbReference>
<protein>
    <recommendedName>
        <fullName evidence="4">Ig-like domain-containing protein</fullName>
    </recommendedName>
</protein>
<organism evidence="2 3">
    <name type="scientific">Micromonospora cathayae</name>
    <dbReference type="NCBI Taxonomy" id="3028804"/>
    <lineage>
        <taxon>Bacteria</taxon>
        <taxon>Bacillati</taxon>
        <taxon>Actinomycetota</taxon>
        <taxon>Actinomycetes</taxon>
        <taxon>Micromonosporales</taxon>
        <taxon>Micromonosporaceae</taxon>
        <taxon>Micromonospora</taxon>
    </lineage>
</organism>
<evidence type="ECO:0000313" key="3">
    <source>
        <dbReference type="Proteomes" id="UP001219605"/>
    </source>
</evidence>
<proteinExistence type="predicted"/>
<dbReference type="RefSeq" id="WP_275030096.1">
    <property type="nucleotide sequence ID" value="NZ_CP118615.1"/>
</dbReference>
<evidence type="ECO:0000313" key="2">
    <source>
        <dbReference type="EMBL" id="WDZ83544.1"/>
    </source>
</evidence>
<keyword evidence="1" id="KW-0732">Signal</keyword>
<evidence type="ECO:0008006" key="4">
    <source>
        <dbReference type="Google" id="ProtNLM"/>
    </source>
</evidence>
<evidence type="ECO:0000256" key="1">
    <source>
        <dbReference type="SAM" id="SignalP"/>
    </source>
</evidence>
<accession>A0ABY7ZNS1</accession>
<keyword evidence="3" id="KW-1185">Reference proteome</keyword>
<feature type="chain" id="PRO_5045387188" description="Ig-like domain-containing protein" evidence="1">
    <location>
        <begin position="28"/>
        <end position="141"/>
    </location>
</feature>